<evidence type="ECO:0000313" key="3">
    <source>
        <dbReference type="Proteomes" id="UP000199341"/>
    </source>
</evidence>
<sequence length="87" mass="9085">MTVEPAVLRRALAEEVAAAHPALDPAWSDAIAAVRDRKAAGGSAPVFTPDGSRAFVRPAASGTFPEVQQARRIGTGQGARPRRNRGP</sequence>
<dbReference type="RefSeq" id="WP_093786720.1">
    <property type="nucleotide sequence ID" value="NZ_FNIE01000011.1"/>
</dbReference>
<evidence type="ECO:0000256" key="1">
    <source>
        <dbReference type="SAM" id="MobiDB-lite"/>
    </source>
</evidence>
<dbReference type="EMBL" id="FNIE01000011">
    <property type="protein sequence ID" value="SDO67948.1"/>
    <property type="molecule type" value="Genomic_DNA"/>
</dbReference>
<gene>
    <name evidence="2" type="ORF">SAMN05216259_111222</name>
</gene>
<name>A0A1H0LI74_9ACTN</name>
<dbReference type="AlphaFoldDB" id="A0A1H0LI74"/>
<accession>A0A1H0LI74</accession>
<dbReference type="STRING" id="310781.SAMN05216259_111222"/>
<evidence type="ECO:0000313" key="2">
    <source>
        <dbReference type="EMBL" id="SDO67948.1"/>
    </source>
</evidence>
<reference evidence="2 3" key="1">
    <citation type="submission" date="2016-10" db="EMBL/GenBank/DDBJ databases">
        <authorList>
            <person name="de Groot N.N."/>
        </authorList>
    </citation>
    <scope>NUCLEOTIDE SEQUENCE [LARGE SCALE GENOMIC DNA]</scope>
    <source>
        <strain evidence="2 3">CGMCC 4.2022</strain>
    </source>
</reference>
<organism evidence="2 3">
    <name type="scientific">Actinacidiphila guanduensis</name>
    <dbReference type="NCBI Taxonomy" id="310781"/>
    <lineage>
        <taxon>Bacteria</taxon>
        <taxon>Bacillati</taxon>
        <taxon>Actinomycetota</taxon>
        <taxon>Actinomycetes</taxon>
        <taxon>Kitasatosporales</taxon>
        <taxon>Streptomycetaceae</taxon>
        <taxon>Actinacidiphila</taxon>
    </lineage>
</organism>
<keyword evidence="3" id="KW-1185">Reference proteome</keyword>
<protein>
    <submittedName>
        <fullName evidence="2">Uncharacterized protein</fullName>
    </submittedName>
</protein>
<proteinExistence type="predicted"/>
<feature type="region of interest" description="Disordered" evidence="1">
    <location>
        <begin position="60"/>
        <end position="87"/>
    </location>
</feature>
<dbReference type="Proteomes" id="UP000199341">
    <property type="component" value="Unassembled WGS sequence"/>
</dbReference>